<protein>
    <recommendedName>
        <fullName evidence="2">CAAX prenyl protease 2/Lysostaphin resistance protein A-like domain-containing protein</fullName>
    </recommendedName>
</protein>
<feature type="transmembrane region" description="Helical" evidence="1">
    <location>
        <begin position="213"/>
        <end position="233"/>
    </location>
</feature>
<reference evidence="3 4" key="1">
    <citation type="submission" date="2017-08" db="EMBL/GenBank/DDBJ databases">
        <title>Infants hospitalized years apart are colonized by the same room-sourced microbial strains.</title>
        <authorList>
            <person name="Brooks B."/>
            <person name="Olm M.R."/>
            <person name="Firek B.A."/>
            <person name="Baker R."/>
            <person name="Thomas B.C."/>
            <person name="Morowitz M.J."/>
            <person name="Banfield J.F."/>
        </authorList>
    </citation>
    <scope>NUCLEOTIDE SEQUENCE [LARGE SCALE GENOMIC DNA]</scope>
    <source>
        <strain evidence="3">S2_003_000_R2_14</strain>
    </source>
</reference>
<keyword evidence="1" id="KW-0472">Membrane</keyword>
<feature type="transmembrane region" description="Helical" evidence="1">
    <location>
        <begin position="253"/>
        <end position="271"/>
    </location>
</feature>
<feature type="transmembrane region" description="Helical" evidence="1">
    <location>
        <begin position="52"/>
        <end position="71"/>
    </location>
</feature>
<evidence type="ECO:0000313" key="3">
    <source>
        <dbReference type="EMBL" id="PZR09560.1"/>
    </source>
</evidence>
<dbReference type="Proteomes" id="UP000249061">
    <property type="component" value="Unassembled WGS sequence"/>
</dbReference>
<dbReference type="GO" id="GO:0080120">
    <property type="term" value="P:CAAX-box protein maturation"/>
    <property type="evidence" value="ECO:0007669"/>
    <property type="project" value="UniProtKB-ARBA"/>
</dbReference>
<comment type="caution">
    <text evidence="3">The sequence shown here is derived from an EMBL/GenBank/DDBJ whole genome shotgun (WGS) entry which is preliminary data.</text>
</comment>
<organism evidence="3 4">
    <name type="scientific">Archangium gephyra</name>
    <dbReference type="NCBI Taxonomy" id="48"/>
    <lineage>
        <taxon>Bacteria</taxon>
        <taxon>Pseudomonadati</taxon>
        <taxon>Myxococcota</taxon>
        <taxon>Myxococcia</taxon>
        <taxon>Myxococcales</taxon>
        <taxon>Cystobacterineae</taxon>
        <taxon>Archangiaceae</taxon>
        <taxon>Archangium</taxon>
    </lineage>
</organism>
<evidence type="ECO:0000256" key="1">
    <source>
        <dbReference type="SAM" id="Phobius"/>
    </source>
</evidence>
<feature type="transmembrane region" description="Helical" evidence="1">
    <location>
        <begin position="178"/>
        <end position="201"/>
    </location>
</feature>
<evidence type="ECO:0000313" key="4">
    <source>
        <dbReference type="Proteomes" id="UP000249061"/>
    </source>
</evidence>
<dbReference type="AlphaFoldDB" id="A0A2W5T2E6"/>
<gene>
    <name evidence="3" type="ORF">DI536_21710</name>
</gene>
<evidence type="ECO:0000259" key="2">
    <source>
        <dbReference type="Pfam" id="PF02517"/>
    </source>
</evidence>
<feature type="domain" description="CAAX prenyl protease 2/Lysostaphin resistance protein A-like" evidence="2">
    <location>
        <begin position="125"/>
        <end position="214"/>
    </location>
</feature>
<dbReference type="GO" id="GO:0004175">
    <property type="term" value="F:endopeptidase activity"/>
    <property type="evidence" value="ECO:0007669"/>
    <property type="project" value="UniProtKB-ARBA"/>
</dbReference>
<feature type="transmembrane region" description="Helical" evidence="1">
    <location>
        <begin position="83"/>
        <end position="106"/>
    </location>
</feature>
<dbReference type="PANTHER" id="PTHR39430">
    <property type="entry name" value="MEMBRANE-ASSOCIATED PROTEASE-RELATED"/>
    <property type="match status" value="1"/>
</dbReference>
<keyword evidence="1" id="KW-0812">Transmembrane</keyword>
<accession>A0A2W5T2E6</accession>
<sequence>MSERARPQMAFGWVLLLFVFVVVVLELIQGLVLELSGLNRTDALDAWRTLFLTTPLLISTTLATWITWLPFREPIGLHDERPLQRLGLGVLVGALALTICVGVPALLGHTRLQLNASWPLHSGLVQLLVLAPAGIAEELLVRGLGFQALRRGVGALAAVLVSSAVFGALHLFNPHASLLATVVITLVGVWFGLMVVTTGSVWMSIAAHLTWNFFEGFVFGQPVSGNLPGGSIFRAWWPVTRGFWSGGDFGPEAAGFTLLVLAVAIAATYAWRPLRAARAPTTATAPAPTPSSDRST</sequence>
<dbReference type="Pfam" id="PF02517">
    <property type="entry name" value="Rce1-like"/>
    <property type="match status" value="1"/>
</dbReference>
<proteinExistence type="predicted"/>
<feature type="transmembrane region" description="Helical" evidence="1">
    <location>
        <begin position="12"/>
        <end position="32"/>
    </location>
</feature>
<dbReference type="InterPro" id="IPR003675">
    <property type="entry name" value="Rce1/LyrA-like_dom"/>
</dbReference>
<keyword evidence="1" id="KW-1133">Transmembrane helix</keyword>
<feature type="transmembrane region" description="Helical" evidence="1">
    <location>
        <begin position="153"/>
        <end position="172"/>
    </location>
</feature>
<dbReference type="PANTHER" id="PTHR39430:SF1">
    <property type="entry name" value="PROTEASE"/>
    <property type="match status" value="1"/>
</dbReference>
<feature type="transmembrane region" description="Helical" evidence="1">
    <location>
        <begin position="118"/>
        <end position="141"/>
    </location>
</feature>
<dbReference type="EMBL" id="QFQP01000020">
    <property type="protein sequence ID" value="PZR09560.1"/>
    <property type="molecule type" value="Genomic_DNA"/>
</dbReference>
<name>A0A2W5T2E6_9BACT</name>